<accession>A0A076GC28</accession>
<dbReference type="EMBL" id="KJ668716">
    <property type="protein sequence ID" value="AII27419.1"/>
    <property type="molecule type" value="Genomic_DNA"/>
</dbReference>
<sequence length="95" mass="10719">MKKKKISLVISLLLLLVLLAGCDTGKTKAEAILKDRYAKEYMVTPDDVDVSFSYYSFGGSIDNQAVIEVLEHKYYVTFDYISEGTLVDLKETEVK</sequence>
<proteinExistence type="predicted"/>
<name>A0A076GC28_9CAUD</name>
<evidence type="ECO:0000313" key="1">
    <source>
        <dbReference type="EMBL" id="AII27419.1"/>
    </source>
</evidence>
<dbReference type="PROSITE" id="PS51257">
    <property type="entry name" value="PROKAR_LIPOPROTEIN"/>
    <property type="match status" value="1"/>
</dbReference>
<evidence type="ECO:0008006" key="2">
    <source>
        <dbReference type="Google" id="ProtNLM"/>
    </source>
</evidence>
<organism evidence="1">
    <name type="scientific">Listeria phage LMTA-34</name>
    <dbReference type="NCBI Taxonomy" id="1486397"/>
    <lineage>
        <taxon>Viruses</taxon>
        <taxon>Duplodnaviria</taxon>
        <taxon>Heunggongvirae</taxon>
        <taxon>Uroviricota</taxon>
        <taxon>Caudoviricetes</taxon>
        <taxon>Herelleviridae</taxon>
        <taxon>Jasinskavirinae</taxon>
        <taxon>Pecentumvirus</taxon>
        <taxon>Pecentumvirus LMTA34</taxon>
    </lineage>
</organism>
<protein>
    <recommendedName>
        <fullName evidence="2">Lipoprotein</fullName>
    </recommendedName>
</protein>
<reference evidence="1" key="1">
    <citation type="submission" date="2014-04" db="EMBL/GenBank/DDBJ databases">
        <title>Genome sequencing of lytic Listeria phages.</title>
        <authorList>
            <person name="Woolston J."/>
            <person name="Rajanna C."/>
            <person name="Abuladze T."/>
            <person name="Li M."/>
            <person name="Anderson B."/>
            <person name="Sulakvelidze A."/>
        </authorList>
    </citation>
    <scope>NUCLEOTIDE SEQUENCE</scope>
</reference>